<gene>
    <name evidence="5 6" type="primary">pqqA</name>
    <name evidence="6" type="ORF">ML536_05755</name>
</gene>
<proteinExistence type="inferred from homology"/>
<feature type="cross-link" description="Pyrroloquinoline quinone (Glu-Tyr)" evidence="5">
    <location>
        <begin position="37"/>
        <end position="41"/>
    </location>
</feature>
<dbReference type="AlphaFoldDB" id="A0AA41UAR0"/>
<comment type="function">
    <text evidence="5">Required for coenzyme pyrroloquinoline quinone (PQQ) biosynthesis. PQQ is probably formed by cross-linking a specific glutamate to a specific tyrosine residue and excising these residues from the peptide.</text>
</comment>
<dbReference type="NCBIfam" id="TIGR02107">
    <property type="entry name" value="PQQ_syn_pqqA"/>
    <property type="match status" value="1"/>
</dbReference>
<protein>
    <recommendedName>
        <fullName evidence="3 5">Coenzyme PQQ synthesis protein A</fullName>
    </recommendedName>
    <alternativeName>
        <fullName evidence="5">Pyrroloquinoline quinone biosynthesis protein A</fullName>
    </alternativeName>
</protein>
<dbReference type="Proteomes" id="UP001156140">
    <property type="component" value="Unassembled WGS sequence"/>
</dbReference>
<dbReference type="GO" id="GO:0018189">
    <property type="term" value="P:pyrroloquinoline quinone biosynthetic process"/>
    <property type="evidence" value="ECO:0007669"/>
    <property type="project" value="UniProtKB-UniRule"/>
</dbReference>
<evidence type="ECO:0000256" key="3">
    <source>
        <dbReference type="ARBA" id="ARBA00015086"/>
    </source>
</evidence>
<keyword evidence="7" id="KW-1185">Reference proteome</keyword>
<reference evidence="6" key="1">
    <citation type="submission" date="2022-03" db="EMBL/GenBank/DDBJ databases">
        <title>The complete genome sequence of a Methyloterrigena soli.</title>
        <authorList>
            <person name="Zi Z."/>
        </authorList>
    </citation>
    <scope>NUCLEOTIDE SEQUENCE</scope>
    <source>
        <strain evidence="6">M48</strain>
    </source>
</reference>
<dbReference type="Pfam" id="PF08042">
    <property type="entry name" value="PqqA"/>
    <property type="match status" value="1"/>
</dbReference>
<evidence type="ECO:0000256" key="5">
    <source>
        <dbReference type="HAMAP-Rule" id="MF_00656"/>
    </source>
</evidence>
<evidence type="ECO:0000256" key="4">
    <source>
        <dbReference type="ARBA" id="ARBA00022905"/>
    </source>
</evidence>
<accession>A0AA41UAR0</accession>
<comment type="caution">
    <text evidence="6">The sequence shown here is derived from an EMBL/GenBank/DDBJ whole genome shotgun (WGS) entry which is preliminary data.</text>
</comment>
<comment type="pathway">
    <text evidence="1 5">Cofactor biosynthesis; pyrroloquinoline quinone biosynthesis.</text>
</comment>
<keyword evidence="4 5" id="KW-0884">PQQ biosynthesis</keyword>
<evidence type="ECO:0000256" key="2">
    <source>
        <dbReference type="ARBA" id="ARBA00009325"/>
    </source>
</evidence>
<name>A0AA41UAR0_9HYPH</name>
<sequence length="47" mass="5558">MLLSFFLRQAIVPPEHLRRKLMAWNKPKIVEVPVSMEINMYACATRK</sequence>
<organism evidence="6 7">
    <name type="scientific">Paradevosia shaoguanensis</name>
    <dbReference type="NCBI Taxonomy" id="1335043"/>
    <lineage>
        <taxon>Bacteria</taxon>
        <taxon>Pseudomonadati</taxon>
        <taxon>Pseudomonadota</taxon>
        <taxon>Alphaproteobacteria</taxon>
        <taxon>Hyphomicrobiales</taxon>
        <taxon>Devosiaceae</taxon>
        <taxon>Paradevosia</taxon>
    </lineage>
</organism>
<evidence type="ECO:0000313" key="7">
    <source>
        <dbReference type="Proteomes" id="UP001156140"/>
    </source>
</evidence>
<evidence type="ECO:0000256" key="1">
    <source>
        <dbReference type="ARBA" id="ARBA00004886"/>
    </source>
</evidence>
<comment type="similarity">
    <text evidence="2 5">Belongs to the PqqA family.</text>
</comment>
<dbReference type="EMBL" id="JALAZD010000001">
    <property type="protein sequence ID" value="MCI0126327.1"/>
    <property type="molecule type" value="Genomic_DNA"/>
</dbReference>
<dbReference type="HAMAP" id="MF_00656">
    <property type="entry name" value="PQQ_syn_PqqA"/>
    <property type="match status" value="1"/>
</dbReference>
<evidence type="ECO:0000313" key="6">
    <source>
        <dbReference type="EMBL" id="MCI0126327.1"/>
    </source>
</evidence>
<dbReference type="InterPro" id="IPR011725">
    <property type="entry name" value="PQQ_synth_PqqA"/>
</dbReference>